<dbReference type="CDD" id="cd06173">
    <property type="entry name" value="MFS_MefA_like"/>
    <property type="match status" value="1"/>
</dbReference>
<dbReference type="InterPro" id="IPR011701">
    <property type="entry name" value="MFS"/>
</dbReference>
<name>A0A6J6H1M4_9ZZZZ</name>
<reference evidence="8" key="1">
    <citation type="submission" date="2020-05" db="EMBL/GenBank/DDBJ databases">
        <authorList>
            <person name="Chiriac C."/>
            <person name="Salcher M."/>
            <person name="Ghai R."/>
            <person name="Kavagutti S V."/>
        </authorList>
    </citation>
    <scope>NUCLEOTIDE SEQUENCE</scope>
</reference>
<feature type="transmembrane region" description="Helical" evidence="6">
    <location>
        <begin position="157"/>
        <end position="180"/>
    </location>
</feature>
<feature type="transmembrane region" description="Helical" evidence="6">
    <location>
        <begin position="118"/>
        <end position="145"/>
    </location>
</feature>
<sequence>MVKNNPSFANTLYCMMLIDGFGSLPKLLRVRWMGQLTDGAFQSAMASFILFSPERQPDAVKAALAFAVVLLPYSLVGPYAGIFLDRFSRKRVIQIANLIRATDLLIVAILIYRGSTGLLLTLFVLIAFGVNRLILAGLSAGLPLLISKRDLVSANALAVTGGTIFVVIGGGLGIGLKNILNAAGTGDNIDSLLILISASGYLLAAIFASRFGKAEIGPLPHEVSQEIKGFGEMLQGFQILKVHGDAIRGIFAIGIQRGGITALTLMALLLERNTFNATNDPDAGLRGFAYALAIAGIGIGLGAIAGPIGVKKFGRHKWIRISMAGPIGFLVLFGLFPNEFMLILTAFFVGGFGQSLKITNDALIQSKIVDEFRGRTFAFYDVAVNAAIVTGAIIAALVLPANGVSLVLPWMIAGVFAISAIALLRNSKFSAYSNSTN</sequence>
<dbReference type="PROSITE" id="PS50850">
    <property type="entry name" value="MFS"/>
    <property type="match status" value="1"/>
</dbReference>
<evidence type="ECO:0000256" key="2">
    <source>
        <dbReference type="ARBA" id="ARBA00022475"/>
    </source>
</evidence>
<feature type="transmembrane region" description="Helical" evidence="6">
    <location>
        <begin position="192"/>
        <end position="211"/>
    </location>
</feature>
<feature type="transmembrane region" description="Helical" evidence="6">
    <location>
        <begin position="249"/>
        <end position="268"/>
    </location>
</feature>
<keyword evidence="4 6" id="KW-1133">Transmembrane helix</keyword>
<dbReference type="GO" id="GO:0022857">
    <property type="term" value="F:transmembrane transporter activity"/>
    <property type="evidence" value="ECO:0007669"/>
    <property type="project" value="InterPro"/>
</dbReference>
<proteinExistence type="predicted"/>
<dbReference type="InterPro" id="IPR020846">
    <property type="entry name" value="MFS_dom"/>
</dbReference>
<keyword evidence="2" id="KW-1003">Cell membrane</keyword>
<dbReference type="AlphaFoldDB" id="A0A6J6H1M4"/>
<keyword evidence="5 6" id="KW-0472">Membrane</keyword>
<keyword evidence="3 6" id="KW-0812">Transmembrane</keyword>
<feature type="transmembrane region" description="Helical" evidence="6">
    <location>
        <begin position="59"/>
        <end position="80"/>
    </location>
</feature>
<dbReference type="GO" id="GO:0005886">
    <property type="term" value="C:plasma membrane"/>
    <property type="evidence" value="ECO:0007669"/>
    <property type="project" value="UniProtKB-SubCell"/>
</dbReference>
<feature type="transmembrane region" description="Helical" evidence="6">
    <location>
        <begin position="407"/>
        <end position="424"/>
    </location>
</feature>
<evidence type="ECO:0000313" key="8">
    <source>
        <dbReference type="EMBL" id="CAB4605729.1"/>
    </source>
</evidence>
<accession>A0A6J6H1M4</accession>
<evidence type="ECO:0000256" key="6">
    <source>
        <dbReference type="SAM" id="Phobius"/>
    </source>
</evidence>
<evidence type="ECO:0000256" key="3">
    <source>
        <dbReference type="ARBA" id="ARBA00022692"/>
    </source>
</evidence>
<feature type="domain" description="Major facilitator superfamily (MFS) profile" evidence="7">
    <location>
        <begin position="242"/>
        <end position="437"/>
    </location>
</feature>
<dbReference type="PANTHER" id="PTHR23513:SF17">
    <property type="entry name" value="MEMBRANE PROTEIN"/>
    <property type="match status" value="1"/>
</dbReference>
<evidence type="ECO:0000256" key="4">
    <source>
        <dbReference type="ARBA" id="ARBA00022989"/>
    </source>
</evidence>
<dbReference type="Gene3D" id="1.20.1250.20">
    <property type="entry name" value="MFS general substrate transporter like domains"/>
    <property type="match status" value="1"/>
</dbReference>
<evidence type="ECO:0000259" key="7">
    <source>
        <dbReference type="PROSITE" id="PS50850"/>
    </source>
</evidence>
<dbReference type="PANTHER" id="PTHR23513">
    <property type="entry name" value="INTEGRAL MEMBRANE EFFLUX PROTEIN-RELATED"/>
    <property type="match status" value="1"/>
</dbReference>
<organism evidence="8">
    <name type="scientific">freshwater metagenome</name>
    <dbReference type="NCBI Taxonomy" id="449393"/>
    <lineage>
        <taxon>unclassified sequences</taxon>
        <taxon>metagenomes</taxon>
        <taxon>ecological metagenomes</taxon>
    </lineage>
</organism>
<dbReference type="Pfam" id="PF07690">
    <property type="entry name" value="MFS_1"/>
    <property type="match status" value="1"/>
</dbReference>
<dbReference type="SUPFAM" id="SSF103473">
    <property type="entry name" value="MFS general substrate transporter"/>
    <property type="match status" value="1"/>
</dbReference>
<dbReference type="InterPro" id="IPR036259">
    <property type="entry name" value="MFS_trans_sf"/>
</dbReference>
<dbReference type="EMBL" id="CAEZUQ010000042">
    <property type="protein sequence ID" value="CAB4605729.1"/>
    <property type="molecule type" value="Genomic_DNA"/>
</dbReference>
<gene>
    <name evidence="8" type="ORF">UFOPK1842_00477</name>
</gene>
<evidence type="ECO:0000256" key="5">
    <source>
        <dbReference type="ARBA" id="ARBA00023136"/>
    </source>
</evidence>
<protein>
    <submittedName>
        <fullName evidence="8">Unannotated protein</fullName>
    </submittedName>
</protein>
<comment type="subcellular location">
    <subcellularLocation>
        <location evidence="1">Cell membrane</location>
        <topology evidence="1">Multi-pass membrane protein</topology>
    </subcellularLocation>
</comment>
<feature type="transmembrane region" description="Helical" evidence="6">
    <location>
        <begin position="288"/>
        <end position="306"/>
    </location>
</feature>
<evidence type="ECO:0000256" key="1">
    <source>
        <dbReference type="ARBA" id="ARBA00004651"/>
    </source>
</evidence>
<feature type="transmembrane region" description="Helical" evidence="6">
    <location>
        <begin position="379"/>
        <end position="401"/>
    </location>
</feature>